<keyword evidence="6" id="KW-0812">Transmembrane</keyword>
<dbReference type="InterPro" id="IPR003406">
    <property type="entry name" value="Glyco_trans_14"/>
</dbReference>
<feature type="transmembrane region" description="Helical" evidence="6">
    <location>
        <begin position="22"/>
        <end position="44"/>
    </location>
</feature>
<name>A0A9Q1KMI1_9CARY</name>
<keyword evidence="8" id="KW-1185">Reference proteome</keyword>
<keyword evidence="3" id="KW-0808">Transferase</keyword>
<reference evidence="7" key="1">
    <citation type="submission" date="2022-04" db="EMBL/GenBank/DDBJ databases">
        <title>Carnegiea gigantea Genome sequencing and assembly v2.</title>
        <authorList>
            <person name="Copetti D."/>
            <person name="Sanderson M.J."/>
            <person name="Burquez A."/>
            <person name="Wojciechowski M.F."/>
        </authorList>
    </citation>
    <scope>NUCLEOTIDE SEQUENCE</scope>
    <source>
        <strain evidence="7">SGP5-SGP5p</strain>
        <tissue evidence="7">Aerial part</tissue>
    </source>
</reference>
<proteinExistence type="predicted"/>
<evidence type="ECO:0000256" key="1">
    <source>
        <dbReference type="ARBA" id="ARBA00004606"/>
    </source>
</evidence>
<evidence type="ECO:0000256" key="4">
    <source>
        <dbReference type="ARBA" id="ARBA00023136"/>
    </source>
</evidence>
<evidence type="ECO:0000256" key="6">
    <source>
        <dbReference type="SAM" id="Phobius"/>
    </source>
</evidence>
<comment type="caution">
    <text evidence="7">The sequence shown here is derived from an EMBL/GenBank/DDBJ whole genome shotgun (WGS) entry which is preliminary data.</text>
</comment>
<keyword evidence="4 6" id="KW-0472">Membrane</keyword>
<sequence>MQETNSLNSVRTLQKTAMTFKILHFFLIFLVLGLAVCIVSMNMIRYFGTKNMASTKSSRFHPCYDEMSSLECWIKPPPTLMHTMNDTELFWRATFVPGIRQYPYRRVPKMAFMFLTRGPLPLSPLWERFFRGNEGLYSIYIHSSPGYELDYSRSSVFYGRQIPSQAAEWGQISMCDAEKRLLANAMLDLSNEYFILLSEACIPLRNFTIVYRYITKSWYSFMGSYDEEGPFGRGRYSPSMAPEVTLEQWRKGSQWFEVNRELALRMVEDVTYYTKFKEFCKPACYVDEHYFPTMLHIQTPHFLANRSLTYTDWSRGGPHPATFGKNDISTEFFARILGSRSCYYNHRQVYLCHLFGRKFAPSALGPLLRLSSDVFGY</sequence>
<dbReference type="GO" id="GO:0016020">
    <property type="term" value="C:membrane"/>
    <property type="evidence" value="ECO:0007669"/>
    <property type="project" value="UniProtKB-SubCell"/>
</dbReference>
<dbReference type="GO" id="GO:0016757">
    <property type="term" value="F:glycosyltransferase activity"/>
    <property type="evidence" value="ECO:0007669"/>
    <property type="project" value="UniProtKB-KW"/>
</dbReference>
<dbReference type="PANTHER" id="PTHR31042:SF122">
    <property type="entry name" value="CORE-2_I-BRANCHING ENZYME"/>
    <property type="match status" value="1"/>
</dbReference>
<dbReference type="Proteomes" id="UP001153076">
    <property type="component" value="Unassembled WGS sequence"/>
</dbReference>
<dbReference type="InterPro" id="IPR044174">
    <property type="entry name" value="BC10-like"/>
</dbReference>
<keyword evidence="5" id="KW-0325">Glycoprotein</keyword>
<evidence type="ECO:0000313" key="8">
    <source>
        <dbReference type="Proteomes" id="UP001153076"/>
    </source>
</evidence>
<dbReference type="EMBL" id="JAKOGI010000059">
    <property type="protein sequence ID" value="KAJ8446123.1"/>
    <property type="molecule type" value="Genomic_DNA"/>
</dbReference>
<evidence type="ECO:0000256" key="3">
    <source>
        <dbReference type="ARBA" id="ARBA00022679"/>
    </source>
</evidence>
<evidence type="ECO:0000256" key="5">
    <source>
        <dbReference type="ARBA" id="ARBA00023180"/>
    </source>
</evidence>
<protein>
    <submittedName>
        <fullName evidence="7">Uncharacterized protein</fullName>
    </submittedName>
</protein>
<gene>
    <name evidence="7" type="ORF">Cgig2_000920</name>
</gene>
<dbReference type="PANTHER" id="PTHR31042">
    <property type="entry name" value="CORE-2/I-BRANCHING BETA-1,6-N-ACETYLGLUCOSAMINYLTRANSFERASE FAMILY PROTEIN-RELATED"/>
    <property type="match status" value="1"/>
</dbReference>
<evidence type="ECO:0000313" key="7">
    <source>
        <dbReference type="EMBL" id="KAJ8446123.1"/>
    </source>
</evidence>
<dbReference type="OrthoDB" id="191334at2759"/>
<organism evidence="7 8">
    <name type="scientific">Carnegiea gigantea</name>
    <dbReference type="NCBI Taxonomy" id="171969"/>
    <lineage>
        <taxon>Eukaryota</taxon>
        <taxon>Viridiplantae</taxon>
        <taxon>Streptophyta</taxon>
        <taxon>Embryophyta</taxon>
        <taxon>Tracheophyta</taxon>
        <taxon>Spermatophyta</taxon>
        <taxon>Magnoliopsida</taxon>
        <taxon>eudicotyledons</taxon>
        <taxon>Gunneridae</taxon>
        <taxon>Pentapetalae</taxon>
        <taxon>Caryophyllales</taxon>
        <taxon>Cactineae</taxon>
        <taxon>Cactaceae</taxon>
        <taxon>Cactoideae</taxon>
        <taxon>Echinocereeae</taxon>
        <taxon>Carnegiea</taxon>
    </lineage>
</organism>
<dbReference type="Pfam" id="PF02485">
    <property type="entry name" value="Branch"/>
    <property type="match status" value="1"/>
</dbReference>
<evidence type="ECO:0000256" key="2">
    <source>
        <dbReference type="ARBA" id="ARBA00022676"/>
    </source>
</evidence>
<keyword evidence="2" id="KW-0328">Glycosyltransferase</keyword>
<dbReference type="AlphaFoldDB" id="A0A9Q1KMI1"/>
<keyword evidence="6" id="KW-1133">Transmembrane helix</keyword>
<comment type="subcellular location">
    <subcellularLocation>
        <location evidence="1">Membrane</location>
        <topology evidence="1">Single-pass type II membrane protein</topology>
    </subcellularLocation>
</comment>
<accession>A0A9Q1KMI1</accession>